<dbReference type="Pfam" id="PF17790">
    <property type="entry name" value="MG1"/>
    <property type="match status" value="1"/>
</dbReference>
<dbReference type="Gene3D" id="2.20.130.20">
    <property type="match status" value="1"/>
</dbReference>
<dbReference type="InterPro" id="IPR013783">
    <property type="entry name" value="Ig-like_fold"/>
</dbReference>
<proteinExistence type="predicted"/>
<dbReference type="Gene3D" id="2.60.40.10">
    <property type="entry name" value="Immunoglobulins"/>
    <property type="match status" value="2"/>
</dbReference>
<dbReference type="GO" id="GO:0004866">
    <property type="term" value="F:endopeptidase inhibitor activity"/>
    <property type="evidence" value="ECO:0007669"/>
    <property type="project" value="InterPro"/>
</dbReference>
<dbReference type="FunFam" id="2.60.40.10:FF:000155">
    <property type="entry name" value="complement C3 isoform X1"/>
    <property type="match status" value="1"/>
</dbReference>
<dbReference type="PANTHER" id="PTHR11412">
    <property type="entry name" value="MACROGLOBULIN / COMPLEMENT"/>
    <property type="match status" value="1"/>
</dbReference>
<name>A0A3B3UDG0_9TELE</name>
<feature type="signal peptide" evidence="4">
    <location>
        <begin position="1"/>
        <end position="23"/>
    </location>
</feature>
<dbReference type="SUPFAM" id="SSF49410">
    <property type="entry name" value="Alpha-macroglobulin receptor domain"/>
    <property type="match status" value="1"/>
</dbReference>
<accession>A0A3B3UDG0</accession>
<dbReference type="InterPro" id="IPR047565">
    <property type="entry name" value="Alpha-macroglob_thiol-ester_cl"/>
</dbReference>
<evidence type="ECO:0000256" key="2">
    <source>
        <dbReference type="ARBA" id="ARBA00022525"/>
    </source>
</evidence>
<dbReference type="GeneTree" id="ENSGT00940000154063"/>
<keyword evidence="7" id="KW-1185">Reference proteome</keyword>
<dbReference type="InterPro" id="IPR036595">
    <property type="entry name" value="A-macroglobulin_rcpt-bd_sf"/>
</dbReference>
<dbReference type="Pfam" id="PF01759">
    <property type="entry name" value="NTR"/>
    <property type="match status" value="1"/>
</dbReference>
<dbReference type="SMART" id="SM00643">
    <property type="entry name" value="C345C"/>
    <property type="match status" value="1"/>
</dbReference>
<dbReference type="Pfam" id="PF17789">
    <property type="entry name" value="MG4"/>
    <property type="match status" value="1"/>
</dbReference>
<dbReference type="InterPro" id="IPR001134">
    <property type="entry name" value="Netrin_domain"/>
</dbReference>
<dbReference type="SUPFAM" id="SSF50242">
    <property type="entry name" value="TIMP-like"/>
    <property type="match status" value="1"/>
</dbReference>
<keyword evidence="4" id="KW-0732">Signal</keyword>
<dbReference type="InterPro" id="IPR041425">
    <property type="entry name" value="C3/4/5_MG1"/>
</dbReference>
<dbReference type="SMART" id="SM01360">
    <property type="entry name" value="A2M"/>
    <property type="match status" value="1"/>
</dbReference>
<dbReference type="STRING" id="48699.ENSPLAP00000010816"/>
<dbReference type="Gene3D" id="2.40.50.120">
    <property type="match status" value="1"/>
</dbReference>
<evidence type="ECO:0000313" key="7">
    <source>
        <dbReference type="Proteomes" id="UP000261500"/>
    </source>
</evidence>
<sequence>MRRTLLLQLASLVFASWAPLADGANFKVMSAPNLMRVGTAENIFVECQDCTGGDMEVRINVMNHPTKNKKLTGTSVILNRANNFQGFGKVTIPTAEFSKDPTMRQYVYLQANFPDKTLEKVVLVSLQSGYIFIQMDKTLYTPNSRVFFRLFALTSQMEPVDRNDQNQDVALLIEIMVLCFILFQMTTRTTINIQDQSTFICLHPIYPGLWKVVAKFQSNPQQKYYAEFEVKEYVLPSFEVKLVPVDPFFYVDSEQLTININAAYLFGKEVFGTAYVMFGIMEGNVKRSIPHSLTRVPVVNGAGQVTLQRNQITQTFPGINDLVGRSIFVSVTVLTENNEMVEAELRDIQIVMSPYKITLTRTPKFFKPGMSFDVVVEVVHPDDSPAENVPVVVSPGDMRGITAGNGMARVTINIPATDSNLRITAKTDKGDLLPSRQAATEMEAFAYLSSSKSYIHIAIDTAEVKVGDLLKINLILNNLLFEKDITYLILSRGHLLKYERYRNRGQALISQILPITKEMLPSFRIIAYYHSTDNEVVSDSVWVDVKDSCMGSLTLESKRPLPSYEPRRMFTLKVTGDPGAAVGLVAVDKGVYVLNNKHRLTQKKVWDEVEHHDIGCTPGGGSNSMNVFFDAGLLFESSTAAGTANRQELKCKTTSRQKRDTTAEEVTTTLSKRQRFNLKINRYMVALPSNFMTWVKHVGHLAHTRESDDSYMDTYEIVSRSMFPESWLWIDIQLPVCPAGNPNCESTSLERHIPLRDSMTTWQFTGISLSRTLGLCVGEPLEVIVRKEFFIDLQLPYSAVRGEQLEIKAILHNYSPDPITVRVELIEEENVCSVASKRGKYRQEVRVGPQTTRSVPFIIIPMKEGKRSIEVKAAVKDSSLNDGVVKMLRVVPDGVLTKVVQSVTLNPAVKGQMEILNSNISRKDLVPNSPTSTYVSVTGREQVSGLVENPISGRSMGTLIYQPGGAGEANMIQMTLPVIATIYLDITSQWEAVGLNKRNEALQHIRTGYNNELRFRKGDGSFSIFANHGSSTWLTAYVTKVFSLAYNLIAVQNEHICGAVKYLILNAQQPDGMFKEVGKVYHGEMQGDVLGTDSDASMTAFCLIALQESRTICGSLPSSIPRAVTYLERRLPNLANPYAVAITSYALANENKLNREILYKFASPELNHWPISGKQTFTQETTGYALLALVRHFEDARPIVRWFNQQQKVGGGYGSTQATIIVYQAVAEYWTKAKEPEYDLNVDILLPGRSRPNKFNFNRDNLFATRTSKVSYINQDVKVTASGIGEATVKMVSLYYTIPKEKESDCQKFNLSVQLIPEISDEDRKTYKLKIDVLYKDRDRDATMSILDIGLLTGFTVDTQDLDLLSTGRARTIARYEMNTVLSEKGSLIIYLDKVSHTRPEEISFRIHQTLKVGVLQPAAVSVYEYYDQAPCVKLYHPERQNGKLCKSYECICVEERCNMQKRYRHNTEERIAKICENTETSKTDFGKKQQVETDFESSADFYIMRIVEVIKEGPIDADAVGKLRTFFSRRYCREALNVEKGKTYLIMGSSNDISGNNQTELGNSPFHYELGEKTWIEYWPSEAECRLNDYQPTCMGFEEMADQYAIFGCQQ</sequence>
<reference evidence="6" key="1">
    <citation type="submission" date="2025-08" db="UniProtKB">
        <authorList>
            <consortium name="Ensembl"/>
        </authorList>
    </citation>
    <scope>IDENTIFICATION</scope>
</reference>
<dbReference type="Proteomes" id="UP000261500">
    <property type="component" value="Unplaced"/>
</dbReference>
<dbReference type="SMART" id="SM01419">
    <property type="entry name" value="Thiol-ester_cl"/>
    <property type="match status" value="1"/>
</dbReference>
<protein>
    <submittedName>
        <fullName evidence="6">Complement C3-like</fullName>
    </submittedName>
</protein>
<dbReference type="Ensembl" id="ENSPLAT00000018008.1">
    <property type="protein sequence ID" value="ENSPLAP00000010816.1"/>
    <property type="gene ID" value="ENSPLAG00000017226.1"/>
</dbReference>
<dbReference type="InterPro" id="IPR018933">
    <property type="entry name" value="Netrin_module_non-TIMP"/>
</dbReference>
<evidence type="ECO:0000259" key="5">
    <source>
        <dbReference type="PROSITE" id="PS50189"/>
    </source>
</evidence>
<dbReference type="PANTHER" id="PTHR11412:SF81">
    <property type="entry name" value="COMPLEMENT C3"/>
    <property type="match status" value="1"/>
</dbReference>
<organism evidence="6 7">
    <name type="scientific">Poecilia latipinna</name>
    <name type="common">sailfin molly</name>
    <dbReference type="NCBI Taxonomy" id="48699"/>
    <lineage>
        <taxon>Eukaryota</taxon>
        <taxon>Metazoa</taxon>
        <taxon>Chordata</taxon>
        <taxon>Craniata</taxon>
        <taxon>Vertebrata</taxon>
        <taxon>Euteleostomi</taxon>
        <taxon>Actinopterygii</taxon>
        <taxon>Neopterygii</taxon>
        <taxon>Teleostei</taxon>
        <taxon>Neoteleostei</taxon>
        <taxon>Acanthomorphata</taxon>
        <taxon>Ovalentaria</taxon>
        <taxon>Atherinomorphae</taxon>
        <taxon>Cyprinodontiformes</taxon>
        <taxon>Poeciliidae</taxon>
        <taxon>Poeciliinae</taxon>
        <taxon>Poecilia</taxon>
    </lineage>
</organism>
<keyword evidence="3" id="KW-1015">Disulfide bond</keyword>
<dbReference type="InterPro" id="IPR011625">
    <property type="entry name" value="A2M_N_BRD"/>
</dbReference>
<dbReference type="Pfam" id="PF07678">
    <property type="entry name" value="TED_complement"/>
    <property type="match status" value="1"/>
</dbReference>
<dbReference type="Gene3D" id="2.60.40.1940">
    <property type="match status" value="1"/>
</dbReference>
<dbReference type="CDD" id="cd02896">
    <property type="entry name" value="complement_C3_C4_C5"/>
    <property type="match status" value="1"/>
</dbReference>
<dbReference type="InterPro" id="IPR009048">
    <property type="entry name" value="A-macroglobulin_rcpt-bd"/>
</dbReference>
<dbReference type="PROSITE" id="PS50189">
    <property type="entry name" value="NTR"/>
    <property type="match status" value="1"/>
</dbReference>
<dbReference type="Pfam" id="PF07677">
    <property type="entry name" value="A2M_recep"/>
    <property type="match status" value="1"/>
</dbReference>
<dbReference type="InterPro" id="IPR050473">
    <property type="entry name" value="A2M/Complement_sys"/>
</dbReference>
<comment type="subcellular location">
    <subcellularLocation>
        <location evidence="1">Secreted</location>
    </subcellularLocation>
</comment>
<reference evidence="6" key="2">
    <citation type="submission" date="2025-09" db="UniProtKB">
        <authorList>
            <consortium name="Ensembl"/>
        </authorList>
    </citation>
    <scope>IDENTIFICATION</scope>
</reference>
<dbReference type="InterPro" id="IPR001599">
    <property type="entry name" value="Macroglobln_a2"/>
</dbReference>
<evidence type="ECO:0000256" key="4">
    <source>
        <dbReference type="SAM" id="SignalP"/>
    </source>
</evidence>
<dbReference type="InterPro" id="IPR008930">
    <property type="entry name" value="Terpenoid_cyclase/PrenylTrfase"/>
</dbReference>
<dbReference type="Gene3D" id="6.20.50.160">
    <property type="match status" value="1"/>
</dbReference>
<dbReference type="Pfam" id="PF17791">
    <property type="entry name" value="MG3"/>
    <property type="match status" value="1"/>
</dbReference>
<feature type="domain" description="NTR" evidence="5">
    <location>
        <begin position="1458"/>
        <end position="1610"/>
    </location>
</feature>
<evidence type="ECO:0000313" key="6">
    <source>
        <dbReference type="Ensembl" id="ENSPLAP00000010816.1"/>
    </source>
</evidence>
<dbReference type="GO" id="GO:0005615">
    <property type="term" value="C:extracellular space"/>
    <property type="evidence" value="ECO:0007669"/>
    <property type="project" value="InterPro"/>
</dbReference>
<keyword evidence="2" id="KW-0964">Secreted</keyword>
<dbReference type="InterPro" id="IPR008993">
    <property type="entry name" value="TIMP-like_OB-fold"/>
</dbReference>
<dbReference type="Gene3D" id="2.60.40.690">
    <property type="entry name" value="Alpha-macroglobulin, receptor-binding domain"/>
    <property type="match status" value="1"/>
</dbReference>
<dbReference type="SMART" id="SM01359">
    <property type="entry name" value="A2M_N_2"/>
    <property type="match status" value="1"/>
</dbReference>
<dbReference type="SMART" id="SM01361">
    <property type="entry name" value="A2M_recep"/>
    <property type="match status" value="1"/>
</dbReference>
<feature type="chain" id="PRO_5017387490" evidence="4">
    <location>
        <begin position="24"/>
        <end position="1612"/>
    </location>
</feature>
<dbReference type="InterPro" id="IPR011626">
    <property type="entry name" value="Alpha-macroglobulin_TED"/>
</dbReference>
<dbReference type="Pfam" id="PF07703">
    <property type="entry name" value="A2M_BRD"/>
    <property type="match status" value="1"/>
</dbReference>
<dbReference type="InterPro" id="IPR041555">
    <property type="entry name" value="MG3"/>
</dbReference>
<dbReference type="Gene3D" id="1.50.10.20">
    <property type="match status" value="1"/>
</dbReference>
<dbReference type="FunFam" id="2.60.40.1940:FF:000001">
    <property type="entry name" value="Complement component C3"/>
    <property type="match status" value="1"/>
</dbReference>
<dbReference type="Gene3D" id="2.60.40.1930">
    <property type="match status" value="3"/>
</dbReference>
<dbReference type="Pfam" id="PF21308">
    <property type="entry name" value="C3_CUB2"/>
    <property type="match status" value="1"/>
</dbReference>
<evidence type="ECO:0000256" key="3">
    <source>
        <dbReference type="ARBA" id="ARBA00023157"/>
    </source>
</evidence>
<dbReference type="InterPro" id="IPR048848">
    <property type="entry name" value="C3_CUB2"/>
</dbReference>
<evidence type="ECO:0000256" key="1">
    <source>
        <dbReference type="ARBA" id="ARBA00004613"/>
    </source>
</evidence>
<dbReference type="InterPro" id="IPR040839">
    <property type="entry name" value="MG4"/>
</dbReference>
<dbReference type="Gene3D" id="2.60.120.1540">
    <property type="match status" value="1"/>
</dbReference>
<dbReference type="Pfam" id="PF00207">
    <property type="entry name" value="A2M"/>
    <property type="match status" value="1"/>
</dbReference>
<dbReference type="SUPFAM" id="SSF48239">
    <property type="entry name" value="Terpenoid cyclases/Protein prenyltransferases"/>
    <property type="match status" value="1"/>
</dbReference>